<feature type="transmembrane region" description="Helical" evidence="1">
    <location>
        <begin position="54"/>
        <end position="77"/>
    </location>
</feature>
<gene>
    <name evidence="2" type="ORF">EV197_0243</name>
</gene>
<keyword evidence="1" id="KW-0812">Transmembrane</keyword>
<keyword evidence="3" id="KW-1185">Reference proteome</keyword>
<dbReference type="AlphaFoldDB" id="A0A4V2F795"/>
<dbReference type="InterPro" id="IPR008523">
    <property type="entry name" value="DUF805"/>
</dbReference>
<dbReference type="PANTHER" id="PTHR34980">
    <property type="entry name" value="INNER MEMBRANE PROTEIN-RELATED-RELATED"/>
    <property type="match status" value="1"/>
</dbReference>
<accession>A0A4V2F795</accession>
<feature type="transmembrane region" description="Helical" evidence="1">
    <location>
        <begin position="25"/>
        <end position="48"/>
    </location>
</feature>
<evidence type="ECO:0000313" key="2">
    <source>
        <dbReference type="EMBL" id="RZS99039.1"/>
    </source>
</evidence>
<organism evidence="2 3">
    <name type="scientific">Aquimarina brevivitae</name>
    <dbReference type="NCBI Taxonomy" id="323412"/>
    <lineage>
        <taxon>Bacteria</taxon>
        <taxon>Pseudomonadati</taxon>
        <taxon>Bacteroidota</taxon>
        <taxon>Flavobacteriia</taxon>
        <taxon>Flavobacteriales</taxon>
        <taxon>Flavobacteriaceae</taxon>
        <taxon>Aquimarina</taxon>
    </lineage>
</organism>
<keyword evidence="1" id="KW-0472">Membrane</keyword>
<protein>
    <submittedName>
        <fullName evidence="2">Uncharacterized membrane protein YhaH (DUF805 family)</fullName>
    </submittedName>
</protein>
<dbReference type="RefSeq" id="WP_130284903.1">
    <property type="nucleotide sequence ID" value="NZ_SGXE01000001.1"/>
</dbReference>
<comment type="caution">
    <text evidence="2">The sequence shown here is derived from an EMBL/GenBank/DDBJ whole genome shotgun (WGS) entry which is preliminary data.</text>
</comment>
<sequence>MLEYYLKVVRDNYANFEGRARRSEYWYFLLFNFLIYIALFILFGVFSAMDMPEIGMIFMIVYFLYALAMFIPGIAVAVRRLHDTGNSGWMYFVVLIPFIGGIWLLVLMATEGNMGENTYGPDPKLQN</sequence>
<evidence type="ECO:0000256" key="1">
    <source>
        <dbReference type="SAM" id="Phobius"/>
    </source>
</evidence>
<dbReference type="PANTHER" id="PTHR34980:SF2">
    <property type="entry name" value="INNER MEMBRANE PROTEIN YHAH-RELATED"/>
    <property type="match status" value="1"/>
</dbReference>
<dbReference type="Proteomes" id="UP000292262">
    <property type="component" value="Unassembled WGS sequence"/>
</dbReference>
<evidence type="ECO:0000313" key="3">
    <source>
        <dbReference type="Proteomes" id="UP000292262"/>
    </source>
</evidence>
<name>A0A4V2F795_9FLAO</name>
<reference evidence="2 3" key="1">
    <citation type="submission" date="2019-02" db="EMBL/GenBank/DDBJ databases">
        <title>Genomic Encyclopedia of Type Strains, Phase IV (KMG-IV): sequencing the most valuable type-strain genomes for metagenomic binning, comparative biology and taxonomic classification.</title>
        <authorList>
            <person name="Goeker M."/>
        </authorList>
    </citation>
    <scope>NUCLEOTIDE SEQUENCE [LARGE SCALE GENOMIC DNA]</scope>
    <source>
        <strain evidence="2 3">DSM 17196</strain>
    </source>
</reference>
<dbReference type="GO" id="GO:0005886">
    <property type="term" value="C:plasma membrane"/>
    <property type="evidence" value="ECO:0007669"/>
    <property type="project" value="TreeGrafter"/>
</dbReference>
<keyword evidence="1" id="KW-1133">Transmembrane helix</keyword>
<proteinExistence type="predicted"/>
<dbReference type="EMBL" id="SGXE01000001">
    <property type="protein sequence ID" value="RZS99039.1"/>
    <property type="molecule type" value="Genomic_DNA"/>
</dbReference>
<dbReference type="OrthoDB" id="9812349at2"/>
<dbReference type="Pfam" id="PF05656">
    <property type="entry name" value="DUF805"/>
    <property type="match status" value="1"/>
</dbReference>
<feature type="transmembrane region" description="Helical" evidence="1">
    <location>
        <begin position="89"/>
        <end position="109"/>
    </location>
</feature>